<reference evidence="7" key="1">
    <citation type="journal article" date="2014" name="Int. J. Syst. Evol. Microbiol.">
        <title>Complete genome sequence of Corynebacterium casei LMG S-19264T (=DSM 44701T), isolated from a smear-ripened cheese.</title>
        <authorList>
            <consortium name="US DOE Joint Genome Institute (JGI-PGF)"/>
            <person name="Walter F."/>
            <person name="Albersmeier A."/>
            <person name="Kalinowski J."/>
            <person name="Ruckert C."/>
        </authorList>
    </citation>
    <scope>NUCLEOTIDE SEQUENCE</scope>
    <source>
        <strain evidence="7">JCM 4391</strain>
    </source>
</reference>
<dbReference type="InterPro" id="IPR051931">
    <property type="entry name" value="PAK3-like"/>
</dbReference>
<evidence type="ECO:0000313" key="7">
    <source>
        <dbReference type="EMBL" id="GGU35370.1"/>
    </source>
</evidence>
<feature type="compositionally biased region" description="Low complexity" evidence="4">
    <location>
        <begin position="223"/>
        <end position="233"/>
    </location>
</feature>
<dbReference type="Pfam" id="PF07714">
    <property type="entry name" value="PK_Tyr_Ser-Thr"/>
    <property type="match status" value="1"/>
</dbReference>
<dbReference type="Proteomes" id="UP000636661">
    <property type="component" value="Unassembled WGS sequence"/>
</dbReference>
<feature type="domain" description="Protein kinase" evidence="6">
    <location>
        <begin position="1"/>
        <end position="543"/>
    </location>
</feature>
<dbReference type="Gene3D" id="1.10.510.10">
    <property type="entry name" value="Transferase(Phosphotransferase) domain 1"/>
    <property type="match status" value="2"/>
</dbReference>
<feature type="region of interest" description="Disordered" evidence="4">
    <location>
        <begin position="662"/>
        <end position="732"/>
    </location>
</feature>
<feature type="region of interest" description="Disordered" evidence="4">
    <location>
        <begin position="583"/>
        <end position="629"/>
    </location>
</feature>
<feature type="region of interest" description="Disordered" evidence="4">
    <location>
        <begin position="202"/>
        <end position="270"/>
    </location>
</feature>
<keyword evidence="8" id="KW-1185">Reference proteome</keyword>
<comment type="similarity">
    <text evidence="1">Belongs to the protein kinase superfamily. STE Ser/Thr protein kinase family. STE20 subfamily.</text>
</comment>
<evidence type="ECO:0000256" key="3">
    <source>
        <dbReference type="ARBA" id="ARBA00022840"/>
    </source>
</evidence>
<organism evidence="7 8">
    <name type="scientific">Streptomyces lavendofoliae</name>
    <dbReference type="NCBI Taxonomy" id="67314"/>
    <lineage>
        <taxon>Bacteria</taxon>
        <taxon>Bacillati</taxon>
        <taxon>Actinomycetota</taxon>
        <taxon>Actinomycetes</taxon>
        <taxon>Kitasatosporales</taxon>
        <taxon>Streptomycetaceae</taxon>
        <taxon>Streptomyces</taxon>
    </lineage>
</organism>
<gene>
    <name evidence="7" type="ORF">GCM10010274_23270</name>
</gene>
<dbReference type="SMART" id="SM00220">
    <property type="entry name" value="S_TKc"/>
    <property type="match status" value="1"/>
</dbReference>
<evidence type="ECO:0000256" key="4">
    <source>
        <dbReference type="SAM" id="MobiDB-lite"/>
    </source>
</evidence>
<dbReference type="InterPro" id="IPR011009">
    <property type="entry name" value="Kinase-like_dom_sf"/>
</dbReference>
<dbReference type="EMBL" id="BMTP01000005">
    <property type="protein sequence ID" value="GGU35370.1"/>
    <property type="molecule type" value="Genomic_DNA"/>
</dbReference>
<evidence type="ECO:0000256" key="2">
    <source>
        <dbReference type="ARBA" id="ARBA00022741"/>
    </source>
</evidence>
<dbReference type="PANTHER" id="PTHR45832:SF22">
    <property type="entry name" value="SERINE_THREONINE-PROTEIN KINASE SAMKA-RELATED"/>
    <property type="match status" value="1"/>
</dbReference>
<keyword evidence="5" id="KW-0812">Transmembrane</keyword>
<feature type="transmembrane region" description="Helical" evidence="5">
    <location>
        <begin position="634"/>
        <end position="656"/>
    </location>
</feature>
<dbReference type="InterPro" id="IPR000719">
    <property type="entry name" value="Prot_kinase_dom"/>
</dbReference>
<reference evidence="7" key="2">
    <citation type="submission" date="2020-09" db="EMBL/GenBank/DDBJ databases">
        <authorList>
            <person name="Sun Q."/>
            <person name="Ohkuma M."/>
        </authorList>
    </citation>
    <scope>NUCLEOTIDE SEQUENCE</scope>
    <source>
        <strain evidence="7">JCM 4391</strain>
    </source>
</reference>
<keyword evidence="5" id="KW-0472">Membrane</keyword>
<accession>A0A918HVW4</accession>
<evidence type="ECO:0000313" key="8">
    <source>
        <dbReference type="Proteomes" id="UP000636661"/>
    </source>
</evidence>
<evidence type="ECO:0000256" key="5">
    <source>
        <dbReference type="SAM" id="Phobius"/>
    </source>
</evidence>
<feature type="compositionally biased region" description="Basic residues" evidence="4">
    <location>
        <begin position="583"/>
        <end position="600"/>
    </location>
</feature>
<evidence type="ECO:0000259" key="6">
    <source>
        <dbReference type="PROSITE" id="PS50011"/>
    </source>
</evidence>
<feature type="compositionally biased region" description="Low complexity" evidence="4">
    <location>
        <begin position="664"/>
        <end position="691"/>
    </location>
</feature>
<keyword evidence="3" id="KW-0067">ATP-binding</keyword>
<dbReference type="SUPFAM" id="SSF56112">
    <property type="entry name" value="Protein kinase-like (PK-like)"/>
    <property type="match status" value="1"/>
</dbReference>
<dbReference type="GO" id="GO:0005524">
    <property type="term" value="F:ATP binding"/>
    <property type="evidence" value="ECO:0007669"/>
    <property type="project" value="UniProtKB-KW"/>
</dbReference>
<dbReference type="PROSITE" id="PS50011">
    <property type="entry name" value="PROTEIN_KINASE_DOM"/>
    <property type="match status" value="1"/>
</dbReference>
<dbReference type="AlphaFoldDB" id="A0A918HVW4"/>
<feature type="compositionally biased region" description="Basic and acidic residues" evidence="4">
    <location>
        <begin position="612"/>
        <end position="629"/>
    </location>
</feature>
<evidence type="ECO:0000256" key="1">
    <source>
        <dbReference type="ARBA" id="ARBA00008874"/>
    </source>
</evidence>
<sequence length="871" mass="92126">MDDYAGRVLADRYRLPLPPSDEYELVETRAFDTYSGQEVLVRQVPLPEVVDAEVVEPEGFDGYAVPAGGRVPRGPAAGRAVRRSGDPAVRRAIEAAQAAAQIPDHPRLDQVFDVFAEAGSLWIVSELVAARPLAALLAEEPLSPYRAAEIGSDVLTALRALHAHGWVHRNITVRTVLVCDDGRVVLTGLAAGAAEEALCGYAPVPDPDADDDLPPAPVPSGPAPVSLPALAPGYEPAAPTEPGRPAPVRHEPPALPGPGGPPEPVAPDGRASRAGAIAAYRAGARAAARAEEAGAALSLPPPPRGPAAPAGGTPADYEPRWWSHTADLDDDEDDEPGEPGDGAPRRAQLAGTWTDGPGSGGGSLPAGGGASPYGTSDALRADARRQARTPGAGTEGAQPPAGPAAEPPGRWEDAEGGRATTPAYRGPTTPLAAERARQARIAVVGAVTERWAPEQAGPVHDTWQLAPPIGPSTDLWALGALLYRAVQGHAPYPEENAAELVQMVCAEPPAFAEECGPLRPVVESLLRQDPTERPDFEELRGWLRSLIRSAPEPDAGVGVVPMPSVDATRLPIVRRRGELVRRRRFRASGAGHGRHRHSRGTRPAMAPAGAGGEDRETHAPRETRAPREARAPGALGRVLLVVILLVLTAAVAYAVMFMPKADTRPQGQAPQPSQQPQQPQQPTQRQPSGTPAEQRPTPSDPAPSTNTVTPGASGAPDAPDMAAGYTVRDDPEGFRVGVDKSWRRSPINDVGQVRYAGGDFTLIVVPGRDTVQAAGGDPLEYQRTKERELQPWRDSSWATAAGLRRIDVGRQVMAEGQFTWSDANGREVYVRNLALIVGDRYHVVQVIGPETQRDKVSEIYQQAVSAYRSTR</sequence>
<protein>
    <recommendedName>
        <fullName evidence="6">Protein kinase domain-containing protein</fullName>
    </recommendedName>
</protein>
<dbReference type="PANTHER" id="PTHR45832">
    <property type="entry name" value="SERINE/THREONINE-PROTEIN KINASE SAMKA-RELATED-RELATED"/>
    <property type="match status" value="1"/>
</dbReference>
<feature type="compositionally biased region" description="Gly residues" evidence="4">
    <location>
        <begin position="357"/>
        <end position="371"/>
    </location>
</feature>
<feature type="compositionally biased region" description="Acidic residues" evidence="4">
    <location>
        <begin position="328"/>
        <end position="338"/>
    </location>
</feature>
<dbReference type="GO" id="GO:0004672">
    <property type="term" value="F:protein kinase activity"/>
    <property type="evidence" value="ECO:0007669"/>
    <property type="project" value="InterPro"/>
</dbReference>
<feature type="region of interest" description="Disordered" evidence="4">
    <location>
        <begin position="293"/>
        <end position="430"/>
    </location>
</feature>
<feature type="compositionally biased region" description="Low complexity" evidence="4">
    <location>
        <begin position="388"/>
        <end position="399"/>
    </location>
</feature>
<feature type="compositionally biased region" description="Pro residues" evidence="4">
    <location>
        <begin position="253"/>
        <end position="265"/>
    </location>
</feature>
<dbReference type="InterPro" id="IPR001245">
    <property type="entry name" value="Ser-Thr/Tyr_kinase_cat_dom"/>
</dbReference>
<proteinExistence type="inferred from homology"/>
<keyword evidence="5" id="KW-1133">Transmembrane helix</keyword>
<dbReference type="RefSeq" id="WP_189550691.1">
    <property type="nucleotide sequence ID" value="NZ_BMTP01000005.1"/>
</dbReference>
<keyword evidence="2" id="KW-0547">Nucleotide-binding</keyword>
<comment type="caution">
    <text evidence="7">The sequence shown here is derived from an EMBL/GenBank/DDBJ whole genome shotgun (WGS) entry which is preliminary data.</text>
</comment>
<dbReference type="Gene3D" id="3.30.200.20">
    <property type="entry name" value="Phosphorylase Kinase, domain 1"/>
    <property type="match status" value="1"/>
</dbReference>
<name>A0A918HVW4_9ACTN</name>